<dbReference type="EMBL" id="KL367690">
    <property type="protein sequence ID" value="KFD60164.1"/>
    <property type="molecule type" value="Genomic_DNA"/>
</dbReference>
<reference evidence="1" key="1">
    <citation type="journal article" date="2014" name="Nat. Genet.">
        <title>Genome and transcriptome of the porcine whipworm Trichuris suis.</title>
        <authorList>
            <person name="Jex A.R."/>
            <person name="Nejsum P."/>
            <person name="Schwarz E.M."/>
            <person name="Hu L."/>
            <person name="Young N.D."/>
            <person name="Hall R.S."/>
            <person name="Korhonen P.K."/>
            <person name="Liao S."/>
            <person name="Thamsborg S."/>
            <person name="Xia J."/>
            <person name="Xu P."/>
            <person name="Wang S."/>
            <person name="Scheerlinck J.P."/>
            <person name="Hofmann A."/>
            <person name="Sternberg P.W."/>
            <person name="Wang J."/>
            <person name="Gasser R.B."/>
        </authorList>
    </citation>
    <scope>NUCLEOTIDE SEQUENCE [LARGE SCALE GENOMIC DNA]</scope>
    <source>
        <strain evidence="1">DCEP-RM93F</strain>
    </source>
</reference>
<proteinExistence type="predicted"/>
<sequence length="87" mass="9872">MLGTKLIHHDHKNESIHTLYENPVFNDLDNFRDKAGIIPNSGPPSIRALALRYDVQTQRIIGKFSHSENGVKNSEFSTQLSIIQEEV</sequence>
<accession>A0A085MSG8</accession>
<dbReference type="AlphaFoldDB" id="A0A085MSG8"/>
<dbReference type="Proteomes" id="UP000030758">
    <property type="component" value="Unassembled WGS sequence"/>
</dbReference>
<organism evidence="1">
    <name type="scientific">Trichuris suis</name>
    <name type="common">pig whipworm</name>
    <dbReference type="NCBI Taxonomy" id="68888"/>
    <lineage>
        <taxon>Eukaryota</taxon>
        <taxon>Metazoa</taxon>
        <taxon>Ecdysozoa</taxon>
        <taxon>Nematoda</taxon>
        <taxon>Enoplea</taxon>
        <taxon>Dorylaimia</taxon>
        <taxon>Trichinellida</taxon>
        <taxon>Trichuridae</taxon>
        <taxon>Trichuris</taxon>
    </lineage>
</organism>
<gene>
    <name evidence="1" type="ORF">M514_27667</name>
</gene>
<name>A0A085MSG8_9BILA</name>
<evidence type="ECO:0000313" key="1">
    <source>
        <dbReference type="EMBL" id="KFD60164.1"/>
    </source>
</evidence>
<protein>
    <submittedName>
        <fullName evidence="1">Uncharacterized protein</fullName>
    </submittedName>
</protein>